<dbReference type="InterPro" id="IPR013819">
    <property type="entry name" value="LipOase_C"/>
</dbReference>
<accession>A0ABD0NL36</accession>
<evidence type="ECO:0000313" key="2">
    <source>
        <dbReference type="EMBL" id="KAL0162647.1"/>
    </source>
</evidence>
<organism evidence="2 3">
    <name type="scientific">Cirrhinus mrigala</name>
    <name type="common">Mrigala</name>
    <dbReference type="NCBI Taxonomy" id="683832"/>
    <lineage>
        <taxon>Eukaryota</taxon>
        <taxon>Metazoa</taxon>
        <taxon>Chordata</taxon>
        <taxon>Craniata</taxon>
        <taxon>Vertebrata</taxon>
        <taxon>Euteleostomi</taxon>
        <taxon>Actinopterygii</taxon>
        <taxon>Neopterygii</taxon>
        <taxon>Teleostei</taxon>
        <taxon>Ostariophysi</taxon>
        <taxon>Cypriniformes</taxon>
        <taxon>Cyprinidae</taxon>
        <taxon>Labeoninae</taxon>
        <taxon>Labeonini</taxon>
        <taxon>Cirrhinus</taxon>
    </lineage>
</organism>
<dbReference type="AlphaFoldDB" id="A0ABD0NL36"/>
<gene>
    <name evidence="2" type="ORF">M9458_042043</name>
</gene>
<proteinExistence type="predicted"/>
<dbReference type="EMBL" id="JAMKFB020000021">
    <property type="protein sequence ID" value="KAL0162647.1"/>
    <property type="molecule type" value="Genomic_DNA"/>
</dbReference>
<feature type="non-terminal residue" evidence="2">
    <location>
        <position position="51"/>
    </location>
</feature>
<dbReference type="PROSITE" id="PS51393">
    <property type="entry name" value="LIPOXYGENASE_3"/>
    <property type="match status" value="1"/>
</dbReference>
<comment type="caution">
    <text evidence="2">The sequence shown here is derived from an EMBL/GenBank/DDBJ whole genome shotgun (WGS) entry which is preliminary data.</text>
</comment>
<protein>
    <recommendedName>
        <fullName evidence="1">Lipoxygenase domain-containing protein</fullName>
    </recommendedName>
</protein>
<dbReference type="Proteomes" id="UP001529510">
    <property type="component" value="Unassembled WGS sequence"/>
</dbReference>
<name>A0ABD0NL36_CIRMR</name>
<feature type="domain" description="Lipoxygenase" evidence="1">
    <location>
        <begin position="1"/>
        <end position="51"/>
    </location>
</feature>
<dbReference type="Gene3D" id="3.10.450.60">
    <property type="match status" value="1"/>
</dbReference>
<dbReference type="InterPro" id="IPR036226">
    <property type="entry name" value="LipOase_C_sf"/>
</dbReference>
<dbReference type="SUPFAM" id="SSF48484">
    <property type="entry name" value="Lipoxigenase"/>
    <property type="match status" value="1"/>
</dbReference>
<evidence type="ECO:0000313" key="3">
    <source>
        <dbReference type="Proteomes" id="UP001529510"/>
    </source>
</evidence>
<keyword evidence="3" id="KW-1185">Reference proteome</keyword>
<sequence length="51" mass="5722">MDDDFLGYQLLNGPNPTMLRRCTELPLNFAVTDGMVQPFLESGTSLTLEMK</sequence>
<evidence type="ECO:0000259" key="1">
    <source>
        <dbReference type="PROSITE" id="PS51393"/>
    </source>
</evidence>
<dbReference type="Gene3D" id="1.20.245.10">
    <property type="entry name" value="Lipoxygenase-1, Domain 5"/>
    <property type="match status" value="1"/>
</dbReference>
<reference evidence="2 3" key="1">
    <citation type="submission" date="2024-05" db="EMBL/GenBank/DDBJ databases">
        <title>Genome sequencing and assembly of Indian major carp, Cirrhinus mrigala (Hamilton, 1822).</title>
        <authorList>
            <person name="Mohindra V."/>
            <person name="Chowdhury L.M."/>
            <person name="Lal K."/>
            <person name="Jena J.K."/>
        </authorList>
    </citation>
    <scope>NUCLEOTIDE SEQUENCE [LARGE SCALE GENOMIC DNA]</scope>
    <source>
        <strain evidence="2">CM1030</strain>
        <tissue evidence="2">Blood</tissue>
    </source>
</reference>